<dbReference type="GO" id="GO:0006552">
    <property type="term" value="P:L-leucine catabolic process"/>
    <property type="evidence" value="ECO:0007669"/>
    <property type="project" value="TreeGrafter"/>
</dbReference>
<evidence type="ECO:0000313" key="9">
    <source>
        <dbReference type="EnsemblMetazoa" id="XP_038068954.1"/>
    </source>
</evidence>
<comment type="catalytic activity">
    <reaction evidence="6">
        <text>3-methylbut-2-enoyl-CoA + hydrogencarbonate + ATP = 3-methyl-(2E)-glutaconyl-CoA + ADP + phosphate + H(+)</text>
        <dbReference type="Rhea" id="RHEA:13589"/>
        <dbReference type="ChEBI" id="CHEBI:15378"/>
        <dbReference type="ChEBI" id="CHEBI:17544"/>
        <dbReference type="ChEBI" id="CHEBI:30616"/>
        <dbReference type="ChEBI" id="CHEBI:43474"/>
        <dbReference type="ChEBI" id="CHEBI:57344"/>
        <dbReference type="ChEBI" id="CHEBI:57346"/>
        <dbReference type="ChEBI" id="CHEBI:456216"/>
        <dbReference type="EC" id="6.4.1.4"/>
    </reaction>
</comment>
<dbReference type="FunFam" id="3.90.226.10:FF:000046">
    <property type="entry name" value="Geranyl-CoA carboxylase beta subunit"/>
    <property type="match status" value="1"/>
</dbReference>
<dbReference type="EnsemblMetazoa" id="XM_038213026.1">
    <property type="protein sequence ID" value="XP_038068954.1"/>
    <property type="gene ID" value="LOC119738236"/>
</dbReference>
<dbReference type="Proteomes" id="UP000887568">
    <property type="component" value="Unplaced"/>
</dbReference>
<evidence type="ECO:0000256" key="5">
    <source>
        <dbReference type="ARBA" id="ARBA00031404"/>
    </source>
</evidence>
<dbReference type="PANTHER" id="PTHR22855">
    <property type="entry name" value="ACETYL, PROPIONYL, PYRUVATE, AND GLUTACONYL CARBOXYLASE-RELATED"/>
    <property type="match status" value="1"/>
</dbReference>
<evidence type="ECO:0000256" key="2">
    <source>
        <dbReference type="ARBA" id="ARBA00026116"/>
    </source>
</evidence>
<evidence type="ECO:0000259" key="8">
    <source>
        <dbReference type="PROSITE" id="PS50989"/>
    </source>
</evidence>
<dbReference type="GO" id="GO:0004485">
    <property type="term" value="F:methylcrotonoyl-CoA carboxylase activity"/>
    <property type="evidence" value="ECO:0007669"/>
    <property type="project" value="UniProtKB-EC"/>
</dbReference>
<organism evidence="9 10">
    <name type="scientific">Patiria miniata</name>
    <name type="common">Bat star</name>
    <name type="synonym">Asterina miniata</name>
    <dbReference type="NCBI Taxonomy" id="46514"/>
    <lineage>
        <taxon>Eukaryota</taxon>
        <taxon>Metazoa</taxon>
        <taxon>Echinodermata</taxon>
        <taxon>Eleutherozoa</taxon>
        <taxon>Asterozoa</taxon>
        <taxon>Asteroidea</taxon>
        <taxon>Valvatacea</taxon>
        <taxon>Valvatida</taxon>
        <taxon>Asterinidae</taxon>
        <taxon>Patiria</taxon>
    </lineage>
</organism>
<dbReference type="Pfam" id="PF01039">
    <property type="entry name" value="Carboxyl_trans"/>
    <property type="match status" value="1"/>
</dbReference>
<dbReference type="PROSITE" id="PS50989">
    <property type="entry name" value="COA_CT_CTER"/>
    <property type="match status" value="1"/>
</dbReference>
<dbReference type="RefSeq" id="XP_038068954.1">
    <property type="nucleotide sequence ID" value="XM_038213026.1"/>
</dbReference>
<dbReference type="OMA" id="FAYIEGQ"/>
<protein>
    <recommendedName>
        <fullName evidence="2">methylcrotonoyl-CoA carboxylase</fullName>
        <ecNumber evidence="2">6.4.1.4</ecNumber>
    </recommendedName>
    <alternativeName>
        <fullName evidence="5">3-methylcrotonyl-CoA carboxylase 2</fullName>
    </alternativeName>
    <alternativeName>
        <fullName evidence="3">3-methylcrotonyl-CoA carboxylase non-biotin-containing subunit</fullName>
    </alternativeName>
    <alternativeName>
        <fullName evidence="4">3-methylcrotonyl-CoA:carbon dioxide ligase subunit beta</fullName>
    </alternativeName>
</protein>
<feature type="domain" description="CoA carboxyltransferase C-terminal" evidence="8">
    <location>
        <begin position="370"/>
        <end position="607"/>
    </location>
</feature>
<dbReference type="GeneID" id="119738236"/>
<dbReference type="PANTHER" id="PTHR22855:SF47">
    <property type="entry name" value="METHYLCROTONOYL-COA CARBOXYLASE"/>
    <property type="match status" value="1"/>
</dbReference>
<dbReference type="GO" id="GO:1905202">
    <property type="term" value="C:methylcrotonoyl-CoA carboxylase complex"/>
    <property type="evidence" value="ECO:0007669"/>
    <property type="project" value="TreeGrafter"/>
</dbReference>
<dbReference type="EC" id="6.4.1.4" evidence="2"/>
<evidence type="ECO:0000259" key="7">
    <source>
        <dbReference type="PROSITE" id="PS50980"/>
    </source>
</evidence>
<comment type="pathway">
    <text evidence="1">Amino-acid degradation; L-leucine degradation; (S)-3-hydroxy-3-methylglutaryl-CoA from 3-isovaleryl-CoA: step 2/3.</text>
</comment>
<proteinExistence type="predicted"/>
<dbReference type="InterPro" id="IPR034733">
    <property type="entry name" value="AcCoA_carboxyl_beta"/>
</dbReference>
<dbReference type="InterPro" id="IPR029045">
    <property type="entry name" value="ClpP/crotonase-like_dom_sf"/>
</dbReference>
<dbReference type="InterPro" id="IPR011762">
    <property type="entry name" value="COA_CT_N"/>
</dbReference>
<feature type="domain" description="CoA carboxyltransferase N-terminal" evidence="7">
    <location>
        <begin position="113"/>
        <end position="372"/>
    </location>
</feature>
<dbReference type="AlphaFoldDB" id="A0A914AZK4"/>
<evidence type="ECO:0000256" key="3">
    <source>
        <dbReference type="ARBA" id="ARBA00031109"/>
    </source>
</evidence>
<dbReference type="GO" id="GO:0005739">
    <property type="term" value="C:mitochondrion"/>
    <property type="evidence" value="ECO:0007669"/>
    <property type="project" value="TreeGrafter"/>
</dbReference>
<evidence type="ECO:0000313" key="10">
    <source>
        <dbReference type="Proteomes" id="UP000887568"/>
    </source>
</evidence>
<dbReference type="InterPro" id="IPR011763">
    <property type="entry name" value="COA_CT_C"/>
</dbReference>
<name>A0A914AZK4_PATMI</name>
<evidence type="ECO:0000256" key="1">
    <source>
        <dbReference type="ARBA" id="ARBA00025711"/>
    </source>
</evidence>
<dbReference type="PROSITE" id="PS50980">
    <property type="entry name" value="COA_CT_NTER"/>
    <property type="match status" value="1"/>
</dbReference>
<keyword evidence="10" id="KW-1185">Reference proteome</keyword>
<evidence type="ECO:0000256" key="6">
    <source>
        <dbReference type="ARBA" id="ARBA00052347"/>
    </source>
</evidence>
<dbReference type="SUPFAM" id="SSF52096">
    <property type="entry name" value="ClpP/crotonase"/>
    <property type="match status" value="2"/>
</dbReference>
<accession>A0A914AZK4</accession>
<dbReference type="InterPro" id="IPR045190">
    <property type="entry name" value="MCCB/AccD1-like"/>
</dbReference>
<dbReference type="FunFam" id="3.90.226.10:FF:000004">
    <property type="entry name" value="Methylcrotonoyl-CoA carboxylase beta chain"/>
    <property type="match status" value="1"/>
</dbReference>
<dbReference type="OrthoDB" id="439921at2759"/>
<dbReference type="Gene3D" id="3.90.226.10">
    <property type="entry name" value="2-enoyl-CoA Hydratase, Chain A, domain 1"/>
    <property type="match status" value="2"/>
</dbReference>
<evidence type="ECO:0000256" key="4">
    <source>
        <dbReference type="ARBA" id="ARBA00031237"/>
    </source>
</evidence>
<sequence length="618" mass="67314">MLLRRLAGRYCVQDMRKLLFSGRQTFACNRHHVNSKCALHFYTSMKSRQTLVCRSLYSGTVSASGYNTCDKGISRCYTTPAATASKKPRPVFRKLDGTVDTSCKEFQARLDGSKQLEEKHKQMVAVARSGGGPKAMERHVKANKKLFVQDRLRLLLDEYSDDTFLEIGTLAGFGMPYGDIPGASVVTGVGKINGIWCAITANDGTVKGGTVYPIGVKKQLRLQEIGLHNRLPCVYLVDSGGAFLPLQSEIFPDKEQGGKIFYNEARFSALKIPQVAIVGGSCTAGGAYVPAMCDEAVMVDKIGTIFLGGPPLVYAATGEKVSAENLGGATLHCKVSGVMDHFAATEEDAFETGREIVASLNEQGPVEYEGWEEPLYSVDELPGLVVDNPGSMKKVIARLIDGSQFHEFKSMYGPSLVTGMAYIQGHLVGIIGNDGPLTADAATKGAHFVELCCHRRIPLIFLQNLTSDASMPETEDGEAMGNVIRNRAKMMMAVACAQVPKMTVIIGDSFGPSNFAMCGRSFSPRFLFMWPSARIGIISPEEAGHAAAQMTGESNSSDKTDEMNKRYQRQVSALYSSGRLWDDGIILPQHTRQVLGMCLSIVSQRREDGYTDFGVFRM</sequence>
<reference evidence="9" key="1">
    <citation type="submission" date="2022-11" db="UniProtKB">
        <authorList>
            <consortium name="EnsemblMetazoa"/>
        </authorList>
    </citation>
    <scope>IDENTIFICATION</scope>
</reference>